<dbReference type="Proteomes" id="UP000500767">
    <property type="component" value="Plasmid unnamed4"/>
</dbReference>
<name>A0A6M8HYR0_9PROT</name>
<dbReference type="EMBL" id="CP053711">
    <property type="protein sequence ID" value="QKE93704.1"/>
    <property type="molecule type" value="Genomic_DNA"/>
</dbReference>
<protein>
    <submittedName>
        <fullName evidence="2">Uncharacterized protein</fullName>
    </submittedName>
</protein>
<dbReference type="AlphaFoldDB" id="A0A6M8HYR0"/>
<evidence type="ECO:0000313" key="3">
    <source>
        <dbReference type="Proteomes" id="UP000500767"/>
    </source>
</evidence>
<reference evidence="2 3" key="1">
    <citation type="journal article" date="2014" name="World J. Microbiol. Biotechnol.">
        <title>Biodiversity and physiological characteristics of Antarctic and Arctic lichens-associated bacteria.</title>
        <authorList>
            <person name="Lee Y.M."/>
            <person name="Kim E.H."/>
            <person name="Lee H.K."/>
            <person name="Hong S.G."/>
        </authorList>
    </citation>
    <scope>NUCLEOTIDE SEQUENCE [LARGE SCALE GENOMIC DNA]</scope>
    <source>
        <strain evidence="2 3">PAMC 26569</strain>
        <plasmid evidence="2">unnamed4</plasmid>
    </source>
</reference>
<keyword evidence="3" id="KW-1185">Reference proteome</keyword>
<keyword evidence="2" id="KW-0614">Plasmid</keyword>
<organism evidence="2 3">
    <name type="scientific">Lichenicola cladoniae</name>
    <dbReference type="NCBI Taxonomy" id="1484109"/>
    <lineage>
        <taxon>Bacteria</taxon>
        <taxon>Pseudomonadati</taxon>
        <taxon>Pseudomonadota</taxon>
        <taxon>Alphaproteobacteria</taxon>
        <taxon>Acetobacterales</taxon>
        <taxon>Acetobacteraceae</taxon>
        <taxon>Lichenicola</taxon>
    </lineage>
</organism>
<proteinExistence type="predicted"/>
<dbReference type="KEGG" id="lck:HN018_26595"/>
<keyword evidence="1" id="KW-0812">Transmembrane</keyword>
<sequence>MSETDPVQPATVVNSPMVRNERTKLLAGALNTLATTTIASALILPGIAEAYHLTHPLGS</sequence>
<evidence type="ECO:0000313" key="2">
    <source>
        <dbReference type="EMBL" id="QKE93704.1"/>
    </source>
</evidence>
<keyword evidence="1" id="KW-0472">Membrane</keyword>
<keyword evidence="1" id="KW-1133">Transmembrane helix</keyword>
<gene>
    <name evidence="2" type="ORF">HN018_26595</name>
</gene>
<evidence type="ECO:0000256" key="1">
    <source>
        <dbReference type="SAM" id="Phobius"/>
    </source>
</evidence>
<geneLocation type="plasmid" evidence="2 3">
    <name>unnamed4</name>
</geneLocation>
<feature type="transmembrane region" description="Helical" evidence="1">
    <location>
        <begin position="25"/>
        <end position="48"/>
    </location>
</feature>
<accession>A0A6M8HYR0</accession>
<dbReference type="RefSeq" id="WP_171837910.1">
    <property type="nucleotide sequence ID" value="NZ_CP053711.1"/>
</dbReference>